<evidence type="ECO:0000313" key="3">
    <source>
        <dbReference type="EMBL" id="TCT16918.1"/>
    </source>
</evidence>
<gene>
    <name evidence="3" type="ORF">EDC18_101214</name>
</gene>
<organism evidence="3 4">
    <name type="scientific">Natranaerovirga pectinivora</name>
    <dbReference type="NCBI Taxonomy" id="682400"/>
    <lineage>
        <taxon>Bacteria</taxon>
        <taxon>Bacillati</taxon>
        <taxon>Bacillota</taxon>
        <taxon>Clostridia</taxon>
        <taxon>Lachnospirales</taxon>
        <taxon>Natranaerovirgaceae</taxon>
        <taxon>Natranaerovirga</taxon>
    </lineage>
</organism>
<dbReference type="EMBL" id="SMAL01000001">
    <property type="protein sequence ID" value="TCT16918.1"/>
    <property type="molecule type" value="Genomic_DNA"/>
</dbReference>
<keyword evidence="2" id="KW-0472">Membrane</keyword>
<sequence length="222" mass="24898">MNLFKRNQVVITSLVIMIAIAGYLNFTQKNIPGPDDMMPTDSQNIEGAIVPNTENYIEVANVDDLKDDKEESNEGAEETSSQNQTDTAQPGEAIFTTNPMDEVNISDYFLTARLNREQTRARQREDYMSIINNANLTEEQKAKATDALIDLQDRIEKEAAAEDMLRAKGFTEIYVRLTGDSDIVNVVVSRNEISDAERAQIIDVVTNITKYPADKIVITPFK</sequence>
<evidence type="ECO:0000256" key="2">
    <source>
        <dbReference type="SAM" id="Phobius"/>
    </source>
</evidence>
<dbReference type="OrthoDB" id="9789991at2"/>
<dbReference type="InterPro" id="IPR024232">
    <property type="entry name" value="SpoIIIAH"/>
</dbReference>
<feature type="compositionally biased region" description="Polar residues" evidence="1">
    <location>
        <begin position="78"/>
        <end position="88"/>
    </location>
</feature>
<reference evidence="3 4" key="1">
    <citation type="submission" date="2019-03" db="EMBL/GenBank/DDBJ databases">
        <title>Genomic Encyclopedia of Type Strains, Phase IV (KMG-IV): sequencing the most valuable type-strain genomes for metagenomic binning, comparative biology and taxonomic classification.</title>
        <authorList>
            <person name="Goeker M."/>
        </authorList>
    </citation>
    <scope>NUCLEOTIDE SEQUENCE [LARGE SCALE GENOMIC DNA]</scope>
    <source>
        <strain evidence="3 4">DSM 24629</strain>
    </source>
</reference>
<comment type="caution">
    <text evidence="3">The sequence shown here is derived from an EMBL/GenBank/DDBJ whole genome shotgun (WGS) entry which is preliminary data.</text>
</comment>
<accession>A0A4R3MRT9</accession>
<dbReference type="AlphaFoldDB" id="A0A4R3MRT9"/>
<keyword evidence="4" id="KW-1185">Reference proteome</keyword>
<evidence type="ECO:0000313" key="4">
    <source>
        <dbReference type="Proteomes" id="UP000294902"/>
    </source>
</evidence>
<dbReference type="InterPro" id="IPR038503">
    <property type="entry name" value="SpoIIIAH_sf"/>
</dbReference>
<feature type="transmembrane region" description="Helical" evidence="2">
    <location>
        <begin position="9"/>
        <end position="26"/>
    </location>
</feature>
<proteinExistence type="predicted"/>
<feature type="region of interest" description="Disordered" evidence="1">
    <location>
        <begin position="64"/>
        <end position="92"/>
    </location>
</feature>
<dbReference type="RefSeq" id="WP_132249380.1">
    <property type="nucleotide sequence ID" value="NZ_SMAL01000001.1"/>
</dbReference>
<dbReference type="Gene3D" id="1.10.287.4300">
    <property type="entry name" value="Stage III sporulation protein AH-like"/>
    <property type="match status" value="1"/>
</dbReference>
<keyword evidence="2" id="KW-0812">Transmembrane</keyword>
<protein>
    <submittedName>
        <fullName evidence="3">Stage III sporulation protein AH</fullName>
    </submittedName>
</protein>
<dbReference type="Pfam" id="PF12685">
    <property type="entry name" value="SpoIIIAH"/>
    <property type="match status" value="1"/>
</dbReference>
<evidence type="ECO:0000256" key="1">
    <source>
        <dbReference type="SAM" id="MobiDB-lite"/>
    </source>
</evidence>
<dbReference type="Proteomes" id="UP000294902">
    <property type="component" value="Unassembled WGS sequence"/>
</dbReference>
<keyword evidence="2" id="KW-1133">Transmembrane helix</keyword>
<name>A0A4R3MRT9_9FIRM</name>